<sequence>MISFSSIFKKLTQNKARLVRRLAFLQVITGILFGFWALFYSVFEGESKAYMMVAFISITPFFDLAYLVLSSRKNEEIYASQTWRLVPIKESTLLFANLFSAIVDGLYLVVLQIGMIAIAGLPVITTNGFWKTTFKNFGSIGEGKLWQEAHLTDLACSVILLILIAIFIYVAISSVNFTGKVVSDFLPEKISKMVYFLVVVALTCVGLIVLINVYWFVLNSLTGFLQNGMFLTTLSRDALEVKSNLSSNYLTMLAIFIVDLILIAINIVLLNKYHEAKI</sequence>
<protein>
    <submittedName>
        <fullName evidence="3">ABC transporter permease</fullName>
    </submittedName>
</protein>
<comment type="caution">
    <text evidence="3">The sequence shown here is derived from an EMBL/GenBank/DDBJ whole genome shotgun (WGS) entry which is preliminary data.</text>
</comment>
<evidence type="ECO:0000313" key="3">
    <source>
        <dbReference type="EMBL" id="OYR91042.1"/>
    </source>
</evidence>
<feature type="transmembrane region" description="Helical" evidence="1">
    <location>
        <begin position="193"/>
        <end position="217"/>
    </location>
</feature>
<dbReference type="EMBL" id="NGNV01000044">
    <property type="protein sequence ID" value="OYR87424.1"/>
    <property type="molecule type" value="Genomic_DNA"/>
</dbReference>
<dbReference type="Proteomes" id="UP000216316">
    <property type="component" value="Unassembled WGS sequence"/>
</dbReference>
<organism evidence="3 4">
    <name type="scientific">Lactobacillus taiwanensis</name>
    <dbReference type="NCBI Taxonomy" id="508451"/>
    <lineage>
        <taxon>Bacteria</taxon>
        <taxon>Bacillati</taxon>
        <taxon>Bacillota</taxon>
        <taxon>Bacilli</taxon>
        <taxon>Lactobacillales</taxon>
        <taxon>Lactobacillaceae</taxon>
        <taxon>Lactobacillus</taxon>
    </lineage>
</organism>
<feature type="transmembrane region" description="Helical" evidence="1">
    <location>
        <begin position="106"/>
        <end position="130"/>
    </location>
</feature>
<reference evidence="4 5" key="3">
    <citation type="submission" date="2017-09" db="EMBL/GenBank/DDBJ databases">
        <title>Tripartite evolution among Lactobacillus johnsonii, Lactobacillus taiwanensis, Lactobacillus reuteri and their rodent host.</title>
        <authorList>
            <person name="Wang T."/>
            <person name="Knowles S."/>
            <person name="Cheng C."/>
        </authorList>
    </citation>
    <scope>NUCLEOTIDE SEQUENCE [LARGE SCALE GENOMIC DNA]</scope>
    <source>
        <strain evidence="3 4">609q</strain>
        <strain evidence="2 5">609u</strain>
    </source>
</reference>
<evidence type="ECO:0000313" key="5">
    <source>
        <dbReference type="Proteomes" id="UP000216316"/>
    </source>
</evidence>
<evidence type="ECO:0000256" key="1">
    <source>
        <dbReference type="SAM" id="Phobius"/>
    </source>
</evidence>
<gene>
    <name evidence="2" type="ORF">CBF53_08265</name>
    <name evidence="3" type="ORF">CBF70_07700</name>
</gene>
<evidence type="ECO:0000313" key="2">
    <source>
        <dbReference type="EMBL" id="OYR87424.1"/>
    </source>
</evidence>
<evidence type="ECO:0000313" key="4">
    <source>
        <dbReference type="Proteomes" id="UP000215828"/>
    </source>
</evidence>
<keyword evidence="5" id="KW-1185">Reference proteome</keyword>
<accession>A0A256LET0</accession>
<reference evidence="2 5" key="2">
    <citation type="submission" date="2017-05" db="EMBL/GenBank/DDBJ databases">
        <authorList>
            <person name="Lin X.B."/>
            <person name="Stothard P."/>
            <person name="Tasseva G."/>
            <person name="Walter J."/>
        </authorList>
    </citation>
    <scope>NUCLEOTIDE SEQUENCE [LARGE SCALE GENOMIC DNA]</scope>
    <source>
        <strain evidence="2 5">609u</strain>
    </source>
</reference>
<dbReference type="Proteomes" id="UP000215828">
    <property type="component" value="Unassembled WGS sequence"/>
</dbReference>
<dbReference type="EMBL" id="NGNX01000033">
    <property type="protein sequence ID" value="OYR91042.1"/>
    <property type="molecule type" value="Genomic_DNA"/>
</dbReference>
<dbReference type="AlphaFoldDB" id="A0A256LET0"/>
<feature type="transmembrane region" description="Helical" evidence="1">
    <location>
        <begin position="249"/>
        <end position="270"/>
    </location>
</feature>
<keyword evidence="1" id="KW-0472">Membrane</keyword>
<proteinExistence type="predicted"/>
<feature type="transmembrane region" description="Helical" evidence="1">
    <location>
        <begin position="150"/>
        <end position="172"/>
    </location>
</feature>
<keyword evidence="1" id="KW-0812">Transmembrane</keyword>
<feature type="transmembrane region" description="Helical" evidence="1">
    <location>
        <begin position="21"/>
        <end position="43"/>
    </location>
</feature>
<name>A0A256LET0_9LACO</name>
<keyword evidence="1" id="KW-1133">Transmembrane helix</keyword>
<dbReference type="RefSeq" id="WP_094496788.1">
    <property type="nucleotide sequence ID" value="NZ_NGNV01000044.1"/>
</dbReference>
<feature type="transmembrane region" description="Helical" evidence="1">
    <location>
        <begin position="49"/>
        <end position="69"/>
    </location>
</feature>
<reference evidence="3 4" key="1">
    <citation type="submission" date="2017-04" db="EMBL/GenBank/DDBJ databases">
        <authorList>
            <person name="Afonso C.L."/>
            <person name="Miller P.J."/>
            <person name="Scott M.A."/>
            <person name="Spackman E."/>
            <person name="Goraichik I."/>
            <person name="Dimitrov K.M."/>
            <person name="Suarez D.L."/>
            <person name="Swayne D.E."/>
        </authorList>
    </citation>
    <scope>NUCLEOTIDE SEQUENCE [LARGE SCALE GENOMIC DNA]</scope>
    <source>
        <strain evidence="3 4">609q</strain>
    </source>
</reference>